<sequence length="151" mass="16217">MRIAVAADHNGVALKARLAAWLTAHGHRVDDRGAHAAEPRTDYPPLCADVCRHVTEGTADRGIVLGGSGLGETIACNKIRGIRAGLCHDEWSARISRGNNDANVLVLAAKVITPETAEHVLAVWLDTPFRGGEHRRRLDQIAALERGLPLS</sequence>
<name>A0ABS2TJ30_9ACTN</name>
<dbReference type="PANTHER" id="PTHR30345">
    <property type="entry name" value="RIBOSE-5-PHOSPHATE ISOMERASE B"/>
    <property type="match status" value="1"/>
</dbReference>
<comment type="similarity">
    <text evidence="1">Belongs to the LacAB/RpiB family.</text>
</comment>
<reference evidence="2 3" key="1">
    <citation type="submission" date="2021-01" db="EMBL/GenBank/DDBJ databases">
        <title>Streptomyces acididurans sp. nov., isolated from a peat swamp forest soil.</title>
        <authorList>
            <person name="Chantavorakit T."/>
            <person name="Duangmal K."/>
        </authorList>
    </citation>
    <scope>NUCLEOTIDE SEQUENCE [LARGE SCALE GENOMIC DNA]</scope>
    <source>
        <strain evidence="2 3">KK5PA1</strain>
    </source>
</reference>
<dbReference type="SUPFAM" id="SSF89623">
    <property type="entry name" value="Ribose/Galactose isomerase RpiB/AlsB"/>
    <property type="match status" value="1"/>
</dbReference>
<dbReference type="GO" id="GO:0016853">
    <property type="term" value="F:isomerase activity"/>
    <property type="evidence" value="ECO:0007669"/>
    <property type="project" value="UniProtKB-KW"/>
</dbReference>
<dbReference type="InterPro" id="IPR003500">
    <property type="entry name" value="RpiB_LacA_LacB"/>
</dbReference>
<comment type="caution">
    <text evidence="2">The sequence shown here is derived from an EMBL/GenBank/DDBJ whole genome shotgun (WGS) entry which is preliminary data.</text>
</comment>
<evidence type="ECO:0000313" key="2">
    <source>
        <dbReference type="EMBL" id="MBM9503349.1"/>
    </source>
</evidence>
<evidence type="ECO:0000256" key="1">
    <source>
        <dbReference type="ARBA" id="ARBA00008754"/>
    </source>
</evidence>
<keyword evidence="2" id="KW-0413">Isomerase</keyword>
<dbReference type="PIRSF" id="PIRSF005384">
    <property type="entry name" value="RpiB_LacA_B"/>
    <property type="match status" value="1"/>
</dbReference>
<dbReference type="RefSeq" id="WP_205355202.1">
    <property type="nucleotide sequence ID" value="NZ_JADKYB010000001.1"/>
</dbReference>
<protein>
    <submittedName>
        <fullName evidence="2">RpiB/LacA/LacB family sugar-phosphate isomerase</fullName>
    </submittedName>
</protein>
<dbReference type="NCBIfam" id="TIGR00689">
    <property type="entry name" value="rpiB_lacA_lacB"/>
    <property type="match status" value="1"/>
</dbReference>
<dbReference type="Pfam" id="PF02502">
    <property type="entry name" value="LacAB_rpiB"/>
    <property type="match status" value="1"/>
</dbReference>
<dbReference type="Proteomes" id="UP000749040">
    <property type="component" value="Unassembled WGS sequence"/>
</dbReference>
<dbReference type="NCBIfam" id="NF004051">
    <property type="entry name" value="PRK05571.1"/>
    <property type="match status" value="1"/>
</dbReference>
<dbReference type="InterPro" id="IPR036569">
    <property type="entry name" value="RpiB_LacA_LacB_sf"/>
</dbReference>
<evidence type="ECO:0000313" key="3">
    <source>
        <dbReference type="Proteomes" id="UP000749040"/>
    </source>
</evidence>
<proteinExistence type="inferred from homology"/>
<dbReference type="PANTHER" id="PTHR30345:SF0">
    <property type="entry name" value="DNA DAMAGE-REPAIR_TOLERATION PROTEIN DRT102"/>
    <property type="match status" value="1"/>
</dbReference>
<gene>
    <name evidence="2" type="ORF">ITX44_02165</name>
</gene>
<keyword evidence="3" id="KW-1185">Reference proteome</keyword>
<dbReference type="EMBL" id="JADKYB010000001">
    <property type="protein sequence ID" value="MBM9503349.1"/>
    <property type="molecule type" value="Genomic_DNA"/>
</dbReference>
<dbReference type="Gene3D" id="3.40.1400.10">
    <property type="entry name" value="Sugar-phosphate isomerase, RpiB/LacA/LacB"/>
    <property type="match status" value="1"/>
</dbReference>
<organism evidence="2 3">
    <name type="scientific">Actinacidiphila acididurans</name>
    <dbReference type="NCBI Taxonomy" id="2784346"/>
    <lineage>
        <taxon>Bacteria</taxon>
        <taxon>Bacillati</taxon>
        <taxon>Actinomycetota</taxon>
        <taxon>Actinomycetes</taxon>
        <taxon>Kitasatosporales</taxon>
        <taxon>Streptomycetaceae</taxon>
        <taxon>Actinacidiphila</taxon>
    </lineage>
</organism>
<accession>A0ABS2TJ30</accession>